<evidence type="ECO:0000313" key="2">
    <source>
        <dbReference type="EMBL" id="KAF2094610.1"/>
    </source>
</evidence>
<feature type="compositionally biased region" description="Basic and acidic residues" evidence="1">
    <location>
        <begin position="275"/>
        <end position="292"/>
    </location>
</feature>
<feature type="compositionally biased region" description="Basic and acidic residues" evidence="1">
    <location>
        <begin position="381"/>
        <end position="417"/>
    </location>
</feature>
<accession>A0A9P4I440</accession>
<comment type="caution">
    <text evidence="2">The sequence shown here is derived from an EMBL/GenBank/DDBJ whole genome shotgun (WGS) entry which is preliminary data.</text>
</comment>
<keyword evidence="3" id="KW-1185">Reference proteome</keyword>
<evidence type="ECO:0000313" key="3">
    <source>
        <dbReference type="Proteomes" id="UP000799772"/>
    </source>
</evidence>
<feature type="region of interest" description="Disordered" evidence="1">
    <location>
        <begin position="203"/>
        <end position="417"/>
    </location>
</feature>
<reference evidence="2" key="1">
    <citation type="journal article" date="2020" name="Stud. Mycol.">
        <title>101 Dothideomycetes genomes: a test case for predicting lifestyles and emergence of pathogens.</title>
        <authorList>
            <person name="Haridas S."/>
            <person name="Albert R."/>
            <person name="Binder M."/>
            <person name="Bloem J."/>
            <person name="Labutti K."/>
            <person name="Salamov A."/>
            <person name="Andreopoulos B."/>
            <person name="Baker S."/>
            <person name="Barry K."/>
            <person name="Bills G."/>
            <person name="Bluhm B."/>
            <person name="Cannon C."/>
            <person name="Castanera R."/>
            <person name="Culley D."/>
            <person name="Daum C."/>
            <person name="Ezra D."/>
            <person name="Gonzalez J."/>
            <person name="Henrissat B."/>
            <person name="Kuo A."/>
            <person name="Liang C."/>
            <person name="Lipzen A."/>
            <person name="Lutzoni F."/>
            <person name="Magnuson J."/>
            <person name="Mondo S."/>
            <person name="Nolan M."/>
            <person name="Ohm R."/>
            <person name="Pangilinan J."/>
            <person name="Park H.-J."/>
            <person name="Ramirez L."/>
            <person name="Alfaro M."/>
            <person name="Sun H."/>
            <person name="Tritt A."/>
            <person name="Yoshinaga Y."/>
            <person name="Zwiers L.-H."/>
            <person name="Turgeon B."/>
            <person name="Goodwin S."/>
            <person name="Spatafora J."/>
            <person name="Crous P."/>
            <person name="Grigoriev I."/>
        </authorList>
    </citation>
    <scope>NUCLEOTIDE SEQUENCE</scope>
    <source>
        <strain evidence="2">CBS 133067</strain>
    </source>
</reference>
<feature type="compositionally biased region" description="Basic and acidic residues" evidence="1">
    <location>
        <begin position="203"/>
        <end position="212"/>
    </location>
</feature>
<protein>
    <submittedName>
        <fullName evidence="2">Uncharacterized protein</fullName>
    </submittedName>
</protein>
<sequence>MVLEDSTADSTGFQPDAAPSDTDRYSTNNATNAYPIDLSTLSKPAPIIGPLLGYSQSYRLARISETCAGTSRLMQRPLTGDEVQAIAEMYSKVLSRSSWGDVTGIGVGAYFCYKGAPKYRFPFYSPDLEKFNPNELGALRGQMARMGWHALRAIPYVTLFGLLGDFVFRNSAILTAMATLQRDKRLKEINEKMQRRMTHAIEEAQKRRENQKRGLPQQQHETSEGVDIGNTDGVAPHNSTANRRGRDDFDDMSPTGGAFTDSFGSGTDASVLSDEQMRVHEMQQRAEGDRTPTRQTHAQPQQQPDRQDSFDFESTSQPAPASQGSQSAQSSSSSESAWARIRRQVNSSEQSGPSSQQSGGAQREQSQGSTLGGSFSFSSAEEERQLAKTEAQKEFDARIERERQGKDFGGDARSKRW</sequence>
<dbReference type="Proteomes" id="UP000799772">
    <property type="component" value="Unassembled WGS sequence"/>
</dbReference>
<feature type="compositionally biased region" description="Polar residues" evidence="1">
    <location>
        <begin position="293"/>
        <end position="304"/>
    </location>
</feature>
<feature type="region of interest" description="Disordered" evidence="1">
    <location>
        <begin position="1"/>
        <end position="28"/>
    </location>
</feature>
<proteinExistence type="predicted"/>
<name>A0A9P4I440_9PEZI</name>
<dbReference type="OrthoDB" id="4204700at2759"/>
<evidence type="ECO:0000256" key="1">
    <source>
        <dbReference type="SAM" id="MobiDB-lite"/>
    </source>
</evidence>
<feature type="compositionally biased region" description="Low complexity" evidence="1">
    <location>
        <begin position="314"/>
        <end position="337"/>
    </location>
</feature>
<feature type="compositionally biased region" description="Low complexity" evidence="1">
    <location>
        <begin position="347"/>
        <end position="379"/>
    </location>
</feature>
<dbReference type="EMBL" id="ML978134">
    <property type="protein sequence ID" value="KAF2094610.1"/>
    <property type="molecule type" value="Genomic_DNA"/>
</dbReference>
<organism evidence="2 3">
    <name type="scientific">Rhizodiscina lignyota</name>
    <dbReference type="NCBI Taxonomy" id="1504668"/>
    <lineage>
        <taxon>Eukaryota</taxon>
        <taxon>Fungi</taxon>
        <taxon>Dikarya</taxon>
        <taxon>Ascomycota</taxon>
        <taxon>Pezizomycotina</taxon>
        <taxon>Dothideomycetes</taxon>
        <taxon>Pleosporomycetidae</taxon>
        <taxon>Aulographales</taxon>
        <taxon>Rhizodiscinaceae</taxon>
        <taxon>Rhizodiscina</taxon>
    </lineage>
</organism>
<gene>
    <name evidence="2" type="ORF">NA57DRAFT_46441</name>
</gene>
<dbReference type="AlphaFoldDB" id="A0A9P4I440"/>